<feature type="region of interest" description="Disordered" evidence="3">
    <location>
        <begin position="62"/>
        <end position="100"/>
    </location>
</feature>
<dbReference type="FunFam" id="2.30.29.30:FF:000006">
    <property type="entry name" value="Pleckstrin homology like domain family B member 1"/>
    <property type="match status" value="1"/>
</dbReference>
<dbReference type="SUPFAM" id="SSF50729">
    <property type="entry name" value="PH domain-like"/>
    <property type="match status" value="1"/>
</dbReference>
<dbReference type="Pfam" id="PF00169">
    <property type="entry name" value="PH"/>
    <property type="match status" value="1"/>
</dbReference>
<reference evidence="5" key="1">
    <citation type="submission" date="2019-03" db="EMBL/GenBank/DDBJ databases">
        <title>Genome sequencing and reference-guided assembly of Black Bengal Goat (Capra hircus).</title>
        <authorList>
            <person name="Siddiki A.Z."/>
            <person name="Baten A."/>
            <person name="Billah M."/>
            <person name="Alam M.A.U."/>
            <person name="Shawrob K.S.M."/>
            <person name="Saha S."/>
            <person name="Chowdhury M."/>
            <person name="Rahman A.H."/>
            <person name="Stear M."/>
            <person name="Miah G."/>
            <person name="Das G.B."/>
            <person name="Hossain M.M."/>
            <person name="Kumkum M."/>
            <person name="Islam M.S."/>
            <person name="Mollah A.M."/>
            <person name="Ahsan A."/>
            <person name="Tusar F."/>
            <person name="Khan M.K.I."/>
        </authorList>
    </citation>
    <scope>NUCLEOTIDE SEQUENCE [LARGE SCALE GENOMIC DNA]</scope>
</reference>
<dbReference type="PANTHER" id="PTHR12156:SF21">
    <property type="entry name" value="PLECKSTRIN HOMOLOGY-LIKE DOMAIN FAMILY B MEMBER 2"/>
    <property type="match status" value="1"/>
</dbReference>
<evidence type="ECO:0000259" key="4">
    <source>
        <dbReference type="PROSITE" id="PS50003"/>
    </source>
</evidence>
<accession>A0A8C2NFP2</accession>
<dbReference type="Ensembl" id="ENSCHIT00010006468.1">
    <property type="protein sequence ID" value="ENSCHIP00010004666.1"/>
    <property type="gene ID" value="ENSCHIG00010003327.1"/>
</dbReference>
<dbReference type="AlphaFoldDB" id="A0A8C2NFP2"/>
<feature type="domain" description="PH" evidence="4">
    <location>
        <begin position="574"/>
        <end position="671"/>
    </location>
</feature>
<dbReference type="InterPro" id="IPR052212">
    <property type="entry name" value="PH-like_domain"/>
</dbReference>
<evidence type="ECO:0000313" key="5">
    <source>
        <dbReference type="Ensembl" id="ENSCHIP00010004666.1"/>
    </source>
</evidence>
<dbReference type="Gene3D" id="2.30.29.30">
    <property type="entry name" value="Pleckstrin-homology domain (PH domain)/Phosphotyrosine-binding domain (PTB)"/>
    <property type="match status" value="1"/>
</dbReference>
<proteinExistence type="predicted"/>
<feature type="coiled-coil region" evidence="2">
    <location>
        <begin position="466"/>
        <end position="525"/>
    </location>
</feature>
<dbReference type="GO" id="GO:0045180">
    <property type="term" value="C:basal cortex"/>
    <property type="evidence" value="ECO:0007669"/>
    <property type="project" value="TreeGrafter"/>
</dbReference>
<organism evidence="5">
    <name type="scientific">Capra hircus</name>
    <name type="common">Goat</name>
    <dbReference type="NCBI Taxonomy" id="9925"/>
    <lineage>
        <taxon>Eukaryota</taxon>
        <taxon>Metazoa</taxon>
        <taxon>Chordata</taxon>
        <taxon>Craniata</taxon>
        <taxon>Vertebrata</taxon>
        <taxon>Euteleostomi</taxon>
        <taxon>Mammalia</taxon>
        <taxon>Eutheria</taxon>
        <taxon>Laurasiatheria</taxon>
        <taxon>Artiodactyla</taxon>
        <taxon>Ruminantia</taxon>
        <taxon>Pecora</taxon>
        <taxon>Bovidae</taxon>
        <taxon>Caprinae</taxon>
        <taxon>Capra</taxon>
    </lineage>
</organism>
<sequence length="678" mass="78324">KPDSRVPPSTTVADVQKINKELEKLQLSDEESVFEEALVSPDTRYRCHQKSALHDADLAGFGSLSQSSASSLPPRGARNDELLGDLRTPPTPPPPSSAFLKASGESAYLSILPKTPEGISEEQRIQELTAMEETRIAILNNLEELEQKIKDINDQMEESSRELDMECALLDGEQKSETTELMKEKEILDHLNRKITELEKNIVGEKTKEKVKLDAEREKLERLQELYSEQKTQLDNCPESMREQLQQQLKRDADLLDVESKHFEDLEFQQLERESRLDEEKENLTQQLLREVAEYQRNIVTRKVFLPGVVQLNKDFLKNFVFLQEKENLCNLEKKYSSLSGGKGFPVTPNTLKEGHLPLGQSNSCGSVLPHSLATMTKDSESRRMLRGYNHQQMSEGQRQKSSEFYNRTASESNVYLNSFHYPDHSYKDQAFDTLSLDSSDSMETSISACSPDNISSASTSNIARIEEMERLLKQAHAEKTRLLESREREMEAKKRALEEEKRRRELLEKRLQEETSQRQKLIEKEVKIREKQRAQARPLTRYLPVRKEDFDLRSHVETAGHNIDTCYHVSITEKTCRGFLIKMGGKIKTWKKRWFRTFSYYADKHEAKLKGVIYFQAIEEVYYDHLKNANKSPNPLLTFSVKTHDRIYYMVAPSPEAMRIWMDVIVTGAEGYTHFLL</sequence>
<name>A0A8C2NFP2_CAPHI</name>
<evidence type="ECO:0000256" key="1">
    <source>
        <dbReference type="ARBA" id="ARBA00023054"/>
    </source>
</evidence>
<feature type="compositionally biased region" description="Low complexity" evidence="3">
    <location>
        <begin position="63"/>
        <end position="72"/>
    </location>
</feature>
<dbReference type="PROSITE" id="PS50003">
    <property type="entry name" value="PH_DOMAIN"/>
    <property type="match status" value="1"/>
</dbReference>
<keyword evidence="1 2" id="KW-0175">Coiled coil</keyword>
<dbReference type="PANTHER" id="PTHR12156">
    <property type="entry name" value="PLECKSTRIN HOMOLOGY-LIKE DOMAIN, FAMILY B, MEMBER 3"/>
    <property type="match status" value="1"/>
</dbReference>
<dbReference type="GO" id="GO:0070507">
    <property type="term" value="P:regulation of microtubule cytoskeleton organization"/>
    <property type="evidence" value="ECO:0007669"/>
    <property type="project" value="TreeGrafter"/>
</dbReference>
<dbReference type="InterPro" id="IPR001849">
    <property type="entry name" value="PH_domain"/>
</dbReference>
<feature type="coiled-coil region" evidence="2">
    <location>
        <begin position="128"/>
        <end position="233"/>
    </location>
</feature>
<dbReference type="CDD" id="cd14673">
    <property type="entry name" value="PH_PHLDB1_2"/>
    <property type="match status" value="1"/>
</dbReference>
<dbReference type="InterPro" id="IPR011993">
    <property type="entry name" value="PH-like_dom_sf"/>
</dbReference>
<evidence type="ECO:0000256" key="2">
    <source>
        <dbReference type="SAM" id="Coils"/>
    </source>
</evidence>
<dbReference type="SMART" id="SM00233">
    <property type="entry name" value="PH"/>
    <property type="match status" value="1"/>
</dbReference>
<reference evidence="5" key="2">
    <citation type="submission" date="2025-08" db="UniProtKB">
        <authorList>
            <consortium name="Ensembl"/>
        </authorList>
    </citation>
    <scope>IDENTIFICATION</scope>
</reference>
<dbReference type="InterPro" id="IPR037810">
    <property type="entry name" value="PHLDB1/2/3_PH"/>
</dbReference>
<evidence type="ECO:0000256" key="3">
    <source>
        <dbReference type="SAM" id="MobiDB-lite"/>
    </source>
</evidence>
<protein>
    <recommendedName>
        <fullName evidence="4">PH domain-containing protein</fullName>
    </recommendedName>
</protein>